<keyword evidence="3" id="KW-1185">Reference proteome</keyword>
<proteinExistence type="predicted"/>
<dbReference type="EMBL" id="QGKV02001556">
    <property type="protein sequence ID" value="KAF3520925.1"/>
    <property type="molecule type" value="Genomic_DNA"/>
</dbReference>
<evidence type="ECO:0000313" key="2">
    <source>
        <dbReference type="EMBL" id="KAF3520925.1"/>
    </source>
</evidence>
<evidence type="ECO:0000256" key="1">
    <source>
        <dbReference type="SAM" id="MobiDB-lite"/>
    </source>
</evidence>
<name>A0ABQ7B396_BRACR</name>
<gene>
    <name evidence="2" type="ORF">DY000_02059626</name>
</gene>
<reference evidence="2 3" key="1">
    <citation type="journal article" date="2020" name="BMC Genomics">
        <title>Intraspecific diversification of the crop wild relative Brassica cretica Lam. using demographic model selection.</title>
        <authorList>
            <person name="Kioukis A."/>
            <person name="Michalopoulou V.A."/>
            <person name="Briers L."/>
            <person name="Pirintsos S."/>
            <person name="Studholme D.J."/>
            <person name="Pavlidis P."/>
            <person name="Sarris P.F."/>
        </authorList>
    </citation>
    <scope>NUCLEOTIDE SEQUENCE [LARGE SCALE GENOMIC DNA]</scope>
    <source>
        <strain evidence="3">cv. PFS-1207/04</strain>
    </source>
</reference>
<organism evidence="2 3">
    <name type="scientific">Brassica cretica</name>
    <name type="common">Mustard</name>
    <dbReference type="NCBI Taxonomy" id="69181"/>
    <lineage>
        <taxon>Eukaryota</taxon>
        <taxon>Viridiplantae</taxon>
        <taxon>Streptophyta</taxon>
        <taxon>Embryophyta</taxon>
        <taxon>Tracheophyta</taxon>
        <taxon>Spermatophyta</taxon>
        <taxon>Magnoliopsida</taxon>
        <taxon>eudicotyledons</taxon>
        <taxon>Gunneridae</taxon>
        <taxon>Pentapetalae</taxon>
        <taxon>rosids</taxon>
        <taxon>malvids</taxon>
        <taxon>Brassicales</taxon>
        <taxon>Brassicaceae</taxon>
        <taxon>Brassiceae</taxon>
        <taxon>Brassica</taxon>
    </lineage>
</organism>
<sequence length="61" mass="6413">MIKAALSLSHPVTGSDHRFYLIGKPVCRPEHKGHDDLTSSSPSSGLSPADACPVPEGQGSW</sequence>
<feature type="compositionally biased region" description="Low complexity" evidence="1">
    <location>
        <begin position="39"/>
        <end position="48"/>
    </location>
</feature>
<feature type="region of interest" description="Disordered" evidence="1">
    <location>
        <begin position="30"/>
        <end position="61"/>
    </location>
</feature>
<comment type="caution">
    <text evidence="2">The sequence shown here is derived from an EMBL/GenBank/DDBJ whole genome shotgun (WGS) entry which is preliminary data.</text>
</comment>
<evidence type="ECO:0000313" key="3">
    <source>
        <dbReference type="Proteomes" id="UP000266723"/>
    </source>
</evidence>
<accession>A0ABQ7B396</accession>
<dbReference type="Proteomes" id="UP000266723">
    <property type="component" value="Unassembled WGS sequence"/>
</dbReference>
<protein>
    <submittedName>
        <fullName evidence="2">Uncharacterized protein</fullName>
    </submittedName>
</protein>